<feature type="domain" description="Endonuclease GajA/Old nuclease/RecF-like AAA" evidence="2">
    <location>
        <begin position="5"/>
        <end position="412"/>
    </location>
</feature>
<dbReference type="CDD" id="cd00267">
    <property type="entry name" value="ABC_ATPase"/>
    <property type="match status" value="1"/>
</dbReference>
<dbReference type="PANTHER" id="PTHR43581">
    <property type="entry name" value="ATP/GTP PHOSPHATASE"/>
    <property type="match status" value="1"/>
</dbReference>
<organism evidence="3 4">
    <name type="scientific">Rothia mucilaginosa</name>
    <dbReference type="NCBI Taxonomy" id="43675"/>
    <lineage>
        <taxon>Bacteria</taxon>
        <taxon>Bacillati</taxon>
        <taxon>Actinomycetota</taxon>
        <taxon>Actinomycetes</taxon>
        <taxon>Micrococcales</taxon>
        <taxon>Micrococcaceae</taxon>
        <taxon>Rothia</taxon>
    </lineage>
</organism>
<dbReference type="Gene3D" id="3.40.50.300">
    <property type="entry name" value="P-loop containing nucleotide triphosphate hydrolases"/>
    <property type="match status" value="1"/>
</dbReference>
<gene>
    <name evidence="3" type="ORF">HXO61_05960</name>
</gene>
<reference evidence="3" key="1">
    <citation type="submission" date="2020-04" db="EMBL/GenBank/DDBJ databases">
        <title>Deep metagenomics examines the oral microbiome during advanced dental caries in children, revealing novel taxa and co-occurrences with host molecules.</title>
        <authorList>
            <person name="Baker J.L."/>
            <person name="Morton J.T."/>
            <person name="Dinis M."/>
            <person name="Alvarez R."/>
            <person name="Tran N.C."/>
            <person name="Knight R."/>
            <person name="Edlund A."/>
        </authorList>
    </citation>
    <scope>NUCLEOTIDE SEQUENCE</scope>
    <source>
        <strain evidence="3">JCVI_39_bin.18</strain>
    </source>
</reference>
<dbReference type="SUPFAM" id="SSF52540">
    <property type="entry name" value="P-loop containing nucleoside triphosphate hydrolases"/>
    <property type="match status" value="1"/>
</dbReference>
<name>A0A930KUZ9_9MICC</name>
<evidence type="ECO:0000256" key="1">
    <source>
        <dbReference type="SAM" id="MobiDB-lite"/>
    </source>
</evidence>
<proteinExistence type="predicted"/>
<comment type="caution">
    <text evidence="3">The sequence shown here is derived from an EMBL/GenBank/DDBJ whole genome shotgun (WGS) entry which is preliminary data.</text>
</comment>
<dbReference type="InterPro" id="IPR027417">
    <property type="entry name" value="P-loop_NTPase"/>
</dbReference>
<dbReference type="InterPro" id="IPR041685">
    <property type="entry name" value="AAA_GajA/Old/RecF-like"/>
</dbReference>
<dbReference type="Proteomes" id="UP000770330">
    <property type="component" value="Unassembled WGS sequence"/>
</dbReference>
<dbReference type="Pfam" id="PF13175">
    <property type="entry name" value="AAA_15"/>
    <property type="match status" value="1"/>
</dbReference>
<dbReference type="InterPro" id="IPR051396">
    <property type="entry name" value="Bact_Antivir_Def_Nuclease"/>
</dbReference>
<dbReference type="RefSeq" id="WP_303944833.1">
    <property type="nucleotide sequence ID" value="NZ_JABZXO010000013.1"/>
</dbReference>
<evidence type="ECO:0000313" key="3">
    <source>
        <dbReference type="EMBL" id="MBF1657458.1"/>
    </source>
</evidence>
<dbReference type="AlphaFoldDB" id="A0A930KUZ9"/>
<evidence type="ECO:0000259" key="2">
    <source>
        <dbReference type="Pfam" id="PF13175"/>
    </source>
</evidence>
<dbReference type="PANTHER" id="PTHR43581:SF2">
    <property type="entry name" value="EXCINUCLEASE ATPASE SUBUNIT"/>
    <property type="match status" value="1"/>
</dbReference>
<protein>
    <submittedName>
        <fullName evidence="3">AAA family ATPase</fullName>
    </submittedName>
</protein>
<sequence length="713" mass="81344">MKYFIENMGPIRYAEYSLESFNVVCGMNNTGKTYITYSLFGFLSGWEGIFESILHHPAVEKTPLNLDELMKMENPKIDLNLYYGDLSKPSILQDVLNILCDVYSKNLGAIFAAEESKFANGSLSIQMDEMDVKKIYDSEWSFTVNIPASLDGKNGAAQYLPIFVEKKENDFCVYFKFVDIASAGLSILSNYEEKLIGIFNKGTSYMIVRHILQALFPRPYISSAERTGVVTFREDLAFARQKFVTSIVSKAKNRGDSRNRVLFDSLFKDDESVDPKYDFEYPSAVQANIDFMTKIETVVKKNSYIKQEYENILEYFLKISEGEYKYSGSSVGYFLAKGRSKRFGLDEVSSSVRALADLWFYLRYYAQKGDLLIIDEPELNLHPKNQRFMARLLAMISRAGINILITTHSEYILRELNYLIRLYSVWDKVERDNSLVAEYDESMLVDYQEVNVCVTGRDSVLVPGNKKKTRANTLSKVEIDEYGIKLDSFNDVIDEMNRLEDYIYWGGGMIKLFENLFDSKVVNFLSDPRDGFVLGEPKREDHSGYTLRIIGIPKGAYLVDVDNNFDVTSIFGSCHSQAKRPDYIIVDPSKSVVCVIELKGGSRKRRDIVSQLKGGEAFLKYCDAVIKIFSSNGNEKSCPCPCKWCQYSSTENSEYKVRYVYITGLSNDAPKPSKEKYRAAGSPKRKISPPAVNSKVENTPDRFAKFGLEHMFF</sequence>
<evidence type="ECO:0000313" key="4">
    <source>
        <dbReference type="Proteomes" id="UP000770330"/>
    </source>
</evidence>
<accession>A0A930KUZ9</accession>
<feature type="region of interest" description="Disordered" evidence="1">
    <location>
        <begin position="670"/>
        <end position="694"/>
    </location>
</feature>
<dbReference type="EMBL" id="JABZXO010000013">
    <property type="protein sequence ID" value="MBF1657458.1"/>
    <property type="molecule type" value="Genomic_DNA"/>
</dbReference>